<dbReference type="UniPathway" id="UPA00559"/>
<comment type="pathway">
    <text evidence="1">Protein modification; peptidyl-diphthamide biosynthesis.</text>
</comment>
<evidence type="ECO:0000256" key="1">
    <source>
        <dbReference type="ARBA" id="ARBA00005156"/>
    </source>
</evidence>
<reference evidence="14 15" key="1">
    <citation type="journal article" date="2017" name="Nat. Ecol. Evol.">
        <title>Scallop genome provides insights into evolution of bilaterian karyotype and development.</title>
        <authorList>
            <person name="Wang S."/>
            <person name="Zhang J."/>
            <person name="Jiao W."/>
            <person name="Li J."/>
            <person name="Xun X."/>
            <person name="Sun Y."/>
            <person name="Guo X."/>
            <person name="Huan P."/>
            <person name="Dong B."/>
            <person name="Zhang L."/>
            <person name="Hu X."/>
            <person name="Sun X."/>
            <person name="Wang J."/>
            <person name="Zhao C."/>
            <person name="Wang Y."/>
            <person name="Wang D."/>
            <person name="Huang X."/>
            <person name="Wang R."/>
            <person name="Lv J."/>
            <person name="Li Y."/>
            <person name="Zhang Z."/>
            <person name="Liu B."/>
            <person name="Lu W."/>
            <person name="Hui Y."/>
            <person name="Liang J."/>
            <person name="Zhou Z."/>
            <person name="Hou R."/>
            <person name="Li X."/>
            <person name="Liu Y."/>
            <person name="Li H."/>
            <person name="Ning X."/>
            <person name="Lin Y."/>
            <person name="Zhao L."/>
            <person name="Xing Q."/>
            <person name="Dou J."/>
            <person name="Li Y."/>
            <person name="Mao J."/>
            <person name="Guo H."/>
            <person name="Dou H."/>
            <person name="Li T."/>
            <person name="Mu C."/>
            <person name="Jiang W."/>
            <person name="Fu Q."/>
            <person name="Fu X."/>
            <person name="Miao Y."/>
            <person name="Liu J."/>
            <person name="Yu Q."/>
            <person name="Li R."/>
            <person name="Liao H."/>
            <person name="Li X."/>
            <person name="Kong Y."/>
            <person name="Jiang Z."/>
            <person name="Chourrout D."/>
            <person name="Li R."/>
            <person name="Bao Z."/>
        </authorList>
    </citation>
    <scope>NUCLEOTIDE SEQUENCE [LARGE SCALE GENOMIC DNA]</scope>
    <source>
        <strain evidence="14 15">PY_sf001</strain>
    </source>
</reference>
<organism evidence="14 15">
    <name type="scientific">Mizuhopecten yessoensis</name>
    <name type="common">Japanese scallop</name>
    <name type="synonym">Patinopecten yessoensis</name>
    <dbReference type="NCBI Taxonomy" id="6573"/>
    <lineage>
        <taxon>Eukaryota</taxon>
        <taxon>Metazoa</taxon>
        <taxon>Spiralia</taxon>
        <taxon>Lophotrochozoa</taxon>
        <taxon>Mollusca</taxon>
        <taxon>Bivalvia</taxon>
        <taxon>Autobranchia</taxon>
        <taxon>Pteriomorphia</taxon>
        <taxon>Pectinida</taxon>
        <taxon>Pectinoidea</taxon>
        <taxon>Pectinidae</taxon>
        <taxon>Mizuhopecten</taxon>
    </lineage>
</organism>
<evidence type="ECO:0000313" key="15">
    <source>
        <dbReference type="Proteomes" id="UP000242188"/>
    </source>
</evidence>
<evidence type="ECO:0000256" key="3">
    <source>
        <dbReference type="ARBA" id="ARBA00012089"/>
    </source>
</evidence>
<dbReference type="InterPro" id="IPR030662">
    <property type="entry name" value="DPH6/MJ0570"/>
</dbReference>
<dbReference type="FunFam" id="3.40.50.620:FF:000069">
    <property type="entry name" value="diphthine--ammonia ligase"/>
    <property type="match status" value="1"/>
</dbReference>
<evidence type="ECO:0000256" key="7">
    <source>
        <dbReference type="ARBA" id="ARBA00022840"/>
    </source>
</evidence>
<dbReference type="Gene3D" id="3.90.1490.10">
    <property type="entry name" value="putative n-type atp pyrophosphatase, domain 2"/>
    <property type="match status" value="1"/>
</dbReference>
<evidence type="ECO:0000256" key="5">
    <source>
        <dbReference type="ARBA" id="ARBA00022598"/>
    </source>
</evidence>
<comment type="similarity">
    <text evidence="2">Belongs to the Diphthine--ammonia ligase family.</text>
</comment>
<comment type="catalytic activity">
    <reaction evidence="12">
        <text>diphthine-[translation elongation factor 2] + NH4(+) + ATP = diphthamide-[translation elongation factor 2] + AMP + diphosphate + H(+)</text>
        <dbReference type="Rhea" id="RHEA:19753"/>
        <dbReference type="Rhea" id="RHEA-COMP:10172"/>
        <dbReference type="Rhea" id="RHEA-COMP:10174"/>
        <dbReference type="ChEBI" id="CHEBI:15378"/>
        <dbReference type="ChEBI" id="CHEBI:16692"/>
        <dbReference type="ChEBI" id="CHEBI:28938"/>
        <dbReference type="ChEBI" id="CHEBI:30616"/>
        <dbReference type="ChEBI" id="CHEBI:33019"/>
        <dbReference type="ChEBI" id="CHEBI:82696"/>
        <dbReference type="ChEBI" id="CHEBI:456215"/>
        <dbReference type="EC" id="6.3.1.14"/>
    </reaction>
</comment>
<keyword evidence="6" id="KW-0547">Nucleotide-binding</keyword>
<dbReference type="FunFam" id="3.90.1490.10:FF:000001">
    <property type="entry name" value="Diphthine--ammonia ligase"/>
    <property type="match status" value="1"/>
</dbReference>
<dbReference type="AlphaFoldDB" id="A0A210Q526"/>
<dbReference type="OrthoDB" id="686384at2759"/>
<dbReference type="NCBIfam" id="TIGR00290">
    <property type="entry name" value="MJ0570_dom"/>
    <property type="match status" value="1"/>
</dbReference>
<gene>
    <name evidence="14" type="ORF">KP79_PYT10188</name>
</gene>
<dbReference type="GO" id="GO:0017178">
    <property type="term" value="F:diphthine-ammonia ligase activity"/>
    <property type="evidence" value="ECO:0007669"/>
    <property type="project" value="UniProtKB-EC"/>
</dbReference>
<evidence type="ECO:0000256" key="2">
    <source>
        <dbReference type="ARBA" id="ARBA00008496"/>
    </source>
</evidence>
<keyword evidence="5 14" id="KW-0436">Ligase</keyword>
<dbReference type="Pfam" id="PF01042">
    <property type="entry name" value="Ribonuc_L-PSP"/>
    <property type="match status" value="2"/>
</dbReference>
<evidence type="ECO:0000256" key="9">
    <source>
        <dbReference type="ARBA" id="ARBA00031202"/>
    </source>
</evidence>
<protein>
    <recommendedName>
        <fullName evidence="4">Diphthine--ammonia ligase</fullName>
        <ecNumber evidence="3">6.3.1.14</ecNumber>
    </recommendedName>
    <alternativeName>
        <fullName evidence="9">ATP-binding domain-containing protein 4</fullName>
    </alternativeName>
    <alternativeName>
        <fullName evidence="8">Diphthamide synthase</fullName>
    </alternativeName>
    <alternativeName>
        <fullName evidence="10">Diphthamide synthetase</fullName>
    </alternativeName>
    <alternativeName>
        <fullName evidence="11">Protein DPH6 homolog</fullName>
    </alternativeName>
</protein>
<dbReference type="InterPro" id="IPR006175">
    <property type="entry name" value="YjgF/YER057c/UK114"/>
</dbReference>
<evidence type="ECO:0000313" key="14">
    <source>
        <dbReference type="EMBL" id="OWF43825.1"/>
    </source>
</evidence>
<accession>A0A210Q526</accession>
<comment type="caution">
    <text evidence="14">The sequence shown here is derived from an EMBL/GenBank/DDBJ whole genome shotgun (WGS) entry which is preliminary data.</text>
</comment>
<dbReference type="CDD" id="cd01994">
    <property type="entry name" value="AANH_PF0828-like"/>
    <property type="match status" value="1"/>
</dbReference>
<dbReference type="Gene3D" id="3.40.50.620">
    <property type="entry name" value="HUPs"/>
    <property type="match status" value="1"/>
</dbReference>
<evidence type="ECO:0000256" key="10">
    <source>
        <dbReference type="ARBA" id="ARBA00031552"/>
    </source>
</evidence>
<evidence type="ECO:0000256" key="11">
    <source>
        <dbReference type="ARBA" id="ARBA00032849"/>
    </source>
</evidence>
<dbReference type="SUPFAM" id="SSF52402">
    <property type="entry name" value="Adenine nucleotide alpha hydrolases-like"/>
    <property type="match status" value="1"/>
</dbReference>
<dbReference type="CDD" id="cd06156">
    <property type="entry name" value="eu_AANH_C_2"/>
    <property type="match status" value="1"/>
</dbReference>
<dbReference type="Gene3D" id="3.30.1330.40">
    <property type="entry name" value="RutC-like"/>
    <property type="match status" value="2"/>
</dbReference>
<dbReference type="InterPro" id="IPR002761">
    <property type="entry name" value="Diphthami_syn_dom"/>
</dbReference>
<evidence type="ECO:0000259" key="13">
    <source>
        <dbReference type="Pfam" id="PF01902"/>
    </source>
</evidence>
<name>A0A210Q526_MIZYE</name>
<dbReference type="Pfam" id="PF01902">
    <property type="entry name" value="Diphthami_syn_2"/>
    <property type="match status" value="1"/>
</dbReference>
<dbReference type="FunFam" id="3.30.1330.40:FF:000010">
    <property type="entry name" value="Diphthine--ammonia ligase"/>
    <property type="match status" value="1"/>
</dbReference>
<evidence type="ECO:0000256" key="4">
    <source>
        <dbReference type="ARBA" id="ARBA00018426"/>
    </source>
</evidence>
<proteinExistence type="inferred from homology"/>
<dbReference type="STRING" id="6573.A0A210Q526"/>
<evidence type="ECO:0000256" key="12">
    <source>
        <dbReference type="ARBA" id="ARBA00048108"/>
    </source>
</evidence>
<dbReference type="InterPro" id="IPR035959">
    <property type="entry name" value="RutC-like_sf"/>
</dbReference>
<dbReference type="Proteomes" id="UP000242188">
    <property type="component" value="Unassembled WGS sequence"/>
</dbReference>
<dbReference type="SUPFAM" id="SSF55298">
    <property type="entry name" value="YjgF-like"/>
    <property type="match status" value="2"/>
</dbReference>
<keyword evidence="15" id="KW-1185">Reference proteome</keyword>
<evidence type="ECO:0000256" key="6">
    <source>
        <dbReference type="ARBA" id="ARBA00022741"/>
    </source>
</evidence>
<dbReference type="GO" id="GO:0005524">
    <property type="term" value="F:ATP binding"/>
    <property type="evidence" value="ECO:0007669"/>
    <property type="project" value="UniProtKB-KW"/>
</dbReference>
<feature type="domain" description="Diphthamide synthase" evidence="13">
    <location>
        <begin position="31"/>
        <end position="258"/>
    </location>
</feature>
<sequence>MRKIFQFRCKHVCTVQNVNKCFYSRFTKMKMKTVALISGGKDSCYNMIQCVAEGHEIVALANLMPADKDEMDSYMYQTVGHHAVDLYAEAMGLPLFRHIIQGVAKETGSDYVPTPQDEVEDLFILLQKVQKEIEVEAVSVGAILSNYQRVRVENVCQRLGLTSLSYLWRRDQAELLSEMIGCGVTAVLIKVASLGLDPQKHLGKTLAEMQPELLRMHTKFKLNVCGEGGEYETFTLDCPLFKKRIVLDNPEMVIHSDDAFSPVGYLNLRTAHLEDKQTDVEMSQHQRVQGLEMRRSRDVYHDLLRDGEVDMCGDVSGDMDEGLNTHVSNNDILPDEFKMCIKTAGENLWVTGVVARDNTDIQEATKAAMDQVKAAVSGVGKDWDMSKMALVCLYVQRMEDFARVNSIYKTYFRLNPPVRVCVQASLPQNIALLLDCYGSKAANRDTMHVQGISHWAPANIGPYSQAVTVDSRIFIAGQIAMVPGSLKMIQGGIAIESRLSLRHVGRVLGAQFPGCDLRHVVTVVCYITSHRYIDTARREWIRARQSCYESNDTVDCEDVVCSPSVMCVVIPYLPRDAKVEWQVTAFTPGLEVKDTSENCVCGDYTSTTRRVTSCGDIPGSSCTGYTDTKSLSLPVNMEAAVRCMCKCYRAVTSSQSPSDGCVPPLRIFYRSSQFSYAKLCQAFTTVLQEGEPVNFALVPVSDLPSSHSVFSYCQ</sequence>
<keyword evidence="7" id="KW-0067">ATP-binding</keyword>
<evidence type="ECO:0000256" key="8">
    <source>
        <dbReference type="ARBA" id="ARBA00029814"/>
    </source>
</evidence>
<dbReference type="GO" id="GO:0017183">
    <property type="term" value="P:protein histidyl modification to diphthamide"/>
    <property type="evidence" value="ECO:0007669"/>
    <property type="project" value="UniProtKB-UniPathway"/>
</dbReference>
<dbReference type="InterPro" id="IPR014729">
    <property type="entry name" value="Rossmann-like_a/b/a_fold"/>
</dbReference>
<dbReference type="EC" id="6.3.1.14" evidence="3"/>
<dbReference type="EMBL" id="NEDP02004994">
    <property type="protein sequence ID" value="OWF43825.1"/>
    <property type="molecule type" value="Genomic_DNA"/>
</dbReference>
<dbReference type="PANTHER" id="PTHR12196:SF2">
    <property type="entry name" value="DIPHTHINE--AMMONIA LIGASE"/>
    <property type="match status" value="1"/>
</dbReference>
<dbReference type="PANTHER" id="PTHR12196">
    <property type="entry name" value="DOMAIN OF UNKNOWN FUNCTION 71 DUF71 -CONTAINING PROTEIN"/>
    <property type="match status" value="1"/>
</dbReference>